<comment type="caution">
    <text evidence="1">The sequence shown here is derived from an EMBL/GenBank/DDBJ whole genome shotgun (WGS) entry which is preliminary data.</text>
</comment>
<dbReference type="Pfam" id="PF23954">
    <property type="entry name" value="DUF7283"/>
    <property type="match status" value="1"/>
</dbReference>
<proteinExistence type="predicted"/>
<dbReference type="Proteomes" id="UP000653099">
    <property type="component" value="Unassembled WGS sequence"/>
</dbReference>
<accession>A0A830EG83</accession>
<organism evidence="1 2">
    <name type="scientific">Halobellus salinus</name>
    <dbReference type="NCBI Taxonomy" id="931585"/>
    <lineage>
        <taxon>Archaea</taxon>
        <taxon>Methanobacteriati</taxon>
        <taxon>Methanobacteriota</taxon>
        <taxon>Stenosarchaea group</taxon>
        <taxon>Halobacteria</taxon>
        <taxon>Halobacteriales</taxon>
        <taxon>Haloferacaceae</taxon>
        <taxon>Halobellus</taxon>
    </lineage>
</organism>
<dbReference type="RefSeq" id="WP_188787119.1">
    <property type="nucleotide sequence ID" value="NZ_BMOC01000011.1"/>
</dbReference>
<reference evidence="1" key="1">
    <citation type="journal article" date="2014" name="Int. J. Syst. Evol. Microbiol.">
        <title>Complete genome sequence of Corynebacterium casei LMG S-19264T (=DSM 44701T), isolated from a smear-ripened cheese.</title>
        <authorList>
            <consortium name="US DOE Joint Genome Institute (JGI-PGF)"/>
            <person name="Walter F."/>
            <person name="Albersmeier A."/>
            <person name="Kalinowski J."/>
            <person name="Ruckert C."/>
        </authorList>
    </citation>
    <scope>NUCLEOTIDE SEQUENCE</scope>
    <source>
        <strain evidence="1">JCM 14359</strain>
    </source>
</reference>
<dbReference type="OrthoDB" id="157493at2157"/>
<protein>
    <submittedName>
        <fullName evidence="1">Uncharacterized protein</fullName>
    </submittedName>
</protein>
<dbReference type="EMBL" id="BMOC01000011">
    <property type="protein sequence ID" value="GGJ08857.1"/>
    <property type="molecule type" value="Genomic_DNA"/>
</dbReference>
<dbReference type="InterPro" id="IPR055707">
    <property type="entry name" value="DUF7283"/>
</dbReference>
<dbReference type="AlphaFoldDB" id="A0A830EG83"/>
<keyword evidence="2" id="KW-1185">Reference proteome</keyword>
<reference evidence="1" key="2">
    <citation type="submission" date="2020-09" db="EMBL/GenBank/DDBJ databases">
        <authorList>
            <person name="Sun Q."/>
            <person name="Ohkuma M."/>
        </authorList>
    </citation>
    <scope>NUCLEOTIDE SEQUENCE</scope>
    <source>
        <strain evidence="1">JCM 14359</strain>
    </source>
</reference>
<evidence type="ECO:0000313" key="1">
    <source>
        <dbReference type="EMBL" id="GGJ08857.1"/>
    </source>
</evidence>
<name>A0A830EG83_9EURY</name>
<gene>
    <name evidence="1" type="ORF">GCM10008995_18420</name>
</gene>
<evidence type="ECO:0000313" key="2">
    <source>
        <dbReference type="Proteomes" id="UP000653099"/>
    </source>
</evidence>
<sequence length="159" mass="16788">MFDFAMEAWYGWFGLSMAGVALFGAAAGLPTAPPPDAGAAGATIDRVAAAEYTATAEHPLDATEVRLGTRRIGLRSDAGTAHATLSFGPVTPVPAGDSELRDVLYGTPPDRAFESPTEFRQSVVDARANASNAPWRTVDRTLIVRRVSWEGVDVVLVDA</sequence>